<dbReference type="InterPro" id="IPR010339">
    <property type="entry name" value="TIP49_P-loop"/>
</dbReference>
<evidence type="ECO:0000259" key="1">
    <source>
        <dbReference type="Pfam" id="PF06068"/>
    </source>
</evidence>
<feature type="non-terminal residue" evidence="2">
    <location>
        <position position="124"/>
    </location>
</feature>
<gene>
    <name evidence="2" type="ORF">L210DRAFT_3587152</name>
</gene>
<sequence length="124" mass="13783">MAPTVIPVTNRCSALVRGTADVVSPYGIPVNLLDRWGCLGKDASYALYRCLIVKTNGYNREQTAKVVQLHANVVGLSSEERLGRRRRIDAVRYLDFMTSRMCEAYELDSYAPSILTGLAGRNEI</sequence>
<protein>
    <recommendedName>
        <fullName evidence="1">TIP49 P-loop domain-containing protein</fullName>
    </recommendedName>
</protein>
<dbReference type="AlphaFoldDB" id="A0AAD4BA11"/>
<keyword evidence="3" id="KW-1185">Reference proteome</keyword>
<evidence type="ECO:0000313" key="2">
    <source>
        <dbReference type="EMBL" id="KAF8415270.1"/>
    </source>
</evidence>
<dbReference type="Pfam" id="PF06068">
    <property type="entry name" value="TIP49"/>
    <property type="match status" value="1"/>
</dbReference>
<evidence type="ECO:0000313" key="3">
    <source>
        <dbReference type="Proteomes" id="UP001194468"/>
    </source>
</evidence>
<reference evidence="2" key="2">
    <citation type="journal article" date="2020" name="Nat. Commun.">
        <title>Large-scale genome sequencing of mycorrhizal fungi provides insights into the early evolution of symbiotic traits.</title>
        <authorList>
            <person name="Miyauchi S."/>
            <person name="Kiss E."/>
            <person name="Kuo A."/>
            <person name="Drula E."/>
            <person name="Kohler A."/>
            <person name="Sanchez-Garcia M."/>
            <person name="Morin E."/>
            <person name="Andreopoulos B."/>
            <person name="Barry K.W."/>
            <person name="Bonito G."/>
            <person name="Buee M."/>
            <person name="Carver A."/>
            <person name="Chen C."/>
            <person name="Cichocki N."/>
            <person name="Clum A."/>
            <person name="Culley D."/>
            <person name="Crous P.W."/>
            <person name="Fauchery L."/>
            <person name="Girlanda M."/>
            <person name="Hayes R.D."/>
            <person name="Keri Z."/>
            <person name="LaButti K."/>
            <person name="Lipzen A."/>
            <person name="Lombard V."/>
            <person name="Magnuson J."/>
            <person name="Maillard F."/>
            <person name="Murat C."/>
            <person name="Nolan M."/>
            <person name="Ohm R.A."/>
            <person name="Pangilinan J."/>
            <person name="Pereira M.F."/>
            <person name="Perotto S."/>
            <person name="Peter M."/>
            <person name="Pfister S."/>
            <person name="Riley R."/>
            <person name="Sitrit Y."/>
            <person name="Stielow J.B."/>
            <person name="Szollosi G."/>
            <person name="Zifcakova L."/>
            <person name="Stursova M."/>
            <person name="Spatafora J.W."/>
            <person name="Tedersoo L."/>
            <person name="Vaario L.M."/>
            <person name="Yamada A."/>
            <person name="Yan M."/>
            <person name="Wang P."/>
            <person name="Xu J."/>
            <person name="Bruns T."/>
            <person name="Baldrian P."/>
            <person name="Vilgalys R."/>
            <person name="Dunand C."/>
            <person name="Henrissat B."/>
            <person name="Grigoriev I.V."/>
            <person name="Hibbett D."/>
            <person name="Nagy L.G."/>
            <person name="Martin F.M."/>
        </authorList>
    </citation>
    <scope>NUCLEOTIDE SEQUENCE</scope>
    <source>
        <strain evidence="2">BED1</strain>
    </source>
</reference>
<feature type="domain" description="TIP49 P-loop" evidence="1">
    <location>
        <begin position="1"/>
        <end position="36"/>
    </location>
</feature>
<accession>A0AAD4BA11</accession>
<dbReference type="EMBL" id="WHUW01000349">
    <property type="protein sequence ID" value="KAF8415270.1"/>
    <property type="molecule type" value="Genomic_DNA"/>
</dbReference>
<name>A0AAD4BA11_BOLED</name>
<dbReference type="GO" id="GO:0005524">
    <property type="term" value="F:ATP binding"/>
    <property type="evidence" value="ECO:0007669"/>
    <property type="project" value="InterPro"/>
</dbReference>
<organism evidence="2 3">
    <name type="scientific">Boletus edulis BED1</name>
    <dbReference type="NCBI Taxonomy" id="1328754"/>
    <lineage>
        <taxon>Eukaryota</taxon>
        <taxon>Fungi</taxon>
        <taxon>Dikarya</taxon>
        <taxon>Basidiomycota</taxon>
        <taxon>Agaricomycotina</taxon>
        <taxon>Agaricomycetes</taxon>
        <taxon>Agaricomycetidae</taxon>
        <taxon>Boletales</taxon>
        <taxon>Boletineae</taxon>
        <taxon>Boletaceae</taxon>
        <taxon>Boletoideae</taxon>
        <taxon>Boletus</taxon>
    </lineage>
</organism>
<proteinExistence type="predicted"/>
<dbReference type="Proteomes" id="UP001194468">
    <property type="component" value="Unassembled WGS sequence"/>
</dbReference>
<comment type="caution">
    <text evidence="2">The sequence shown here is derived from an EMBL/GenBank/DDBJ whole genome shotgun (WGS) entry which is preliminary data.</text>
</comment>
<reference evidence="2" key="1">
    <citation type="submission" date="2019-10" db="EMBL/GenBank/DDBJ databases">
        <authorList>
            <consortium name="DOE Joint Genome Institute"/>
            <person name="Kuo A."/>
            <person name="Miyauchi S."/>
            <person name="Kiss E."/>
            <person name="Drula E."/>
            <person name="Kohler A."/>
            <person name="Sanchez-Garcia M."/>
            <person name="Andreopoulos B."/>
            <person name="Barry K.W."/>
            <person name="Bonito G."/>
            <person name="Buee M."/>
            <person name="Carver A."/>
            <person name="Chen C."/>
            <person name="Cichocki N."/>
            <person name="Clum A."/>
            <person name="Culley D."/>
            <person name="Crous P.W."/>
            <person name="Fauchery L."/>
            <person name="Girlanda M."/>
            <person name="Hayes R."/>
            <person name="Keri Z."/>
            <person name="LaButti K."/>
            <person name="Lipzen A."/>
            <person name="Lombard V."/>
            <person name="Magnuson J."/>
            <person name="Maillard F."/>
            <person name="Morin E."/>
            <person name="Murat C."/>
            <person name="Nolan M."/>
            <person name="Ohm R."/>
            <person name="Pangilinan J."/>
            <person name="Pereira M."/>
            <person name="Perotto S."/>
            <person name="Peter M."/>
            <person name="Riley R."/>
            <person name="Sitrit Y."/>
            <person name="Stielow B."/>
            <person name="Szollosi G."/>
            <person name="Zifcakova L."/>
            <person name="Stursova M."/>
            <person name="Spatafora J.W."/>
            <person name="Tedersoo L."/>
            <person name="Vaario L.-M."/>
            <person name="Yamada A."/>
            <person name="Yan M."/>
            <person name="Wang P."/>
            <person name="Xu J."/>
            <person name="Bruns T."/>
            <person name="Baldrian P."/>
            <person name="Vilgalys R."/>
            <person name="Henrissat B."/>
            <person name="Grigoriev I.V."/>
            <person name="Hibbett D."/>
            <person name="Nagy L.G."/>
            <person name="Martin F.M."/>
        </authorList>
    </citation>
    <scope>NUCLEOTIDE SEQUENCE</scope>
    <source>
        <strain evidence="2">BED1</strain>
    </source>
</reference>